<feature type="domain" description="DNA polymerase III delta N-terminal" evidence="9">
    <location>
        <begin position="7"/>
        <end position="123"/>
    </location>
</feature>
<dbReference type="Gene3D" id="1.10.8.60">
    <property type="match status" value="1"/>
</dbReference>
<evidence type="ECO:0000259" key="9">
    <source>
        <dbReference type="Pfam" id="PF06144"/>
    </source>
</evidence>
<evidence type="ECO:0000256" key="3">
    <source>
        <dbReference type="ARBA" id="ARBA00022679"/>
    </source>
</evidence>
<evidence type="ECO:0000256" key="1">
    <source>
        <dbReference type="ARBA" id="ARBA00012417"/>
    </source>
</evidence>
<reference evidence="12" key="1">
    <citation type="submission" date="2017-09" db="EMBL/GenBank/DDBJ databases">
        <title>Depth-based differentiation of microbial function through sediment-hosted aquifers and enrichment of novel symbionts in the deep terrestrial subsurface.</title>
        <authorList>
            <person name="Probst A.J."/>
            <person name="Ladd B."/>
            <person name="Jarett J.K."/>
            <person name="Geller-Mcgrath D.E."/>
            <person name="Sieber C.M.K."/>
            <person name="Emerson J.B."/>
            <person name="Anantharaman K."/>
            <person name="Thomas B.C."/>
            <person name="Malmstrom R."/>
            <person name="Stieglmeier M."/>
            <person name="Klingl A."/>
            <person name="Woyke T."/>
            <person name="Ryan C.M."/>
            <person name="Banfield J.F."/>
        </authorList>
    </citation>
    <scope>NUCLEOTIDE SEQUENCE [LARGE SCALE GENOMIC DNA]</scope>
</reference>
<dbReference type="Proteomes" id="UP000229784">
    <property type="component" value="Unassembled WGS sequence"/>
</dbReference>
<dbReference type="GO" id="GO:0006261">
    <property type="term" value="P:DNA-templated DNA replication"/>
    <property type="evidence" value="ECO:0007669"/>
    <property type="project" value="TreeGrafter"/>
</dbReference>
<dbReference type="EMBL" id="PEXQ01000039">
    <property type="protein sequence ID" value="PIU15508.1"/>
    <property type="molecule type" value="Genomic_DNA"/>
</dbReference>
<dbReference type="PANTHER" id="PTHR34388:SF1">
    <property type="entry name" value="DNA POLYMERASE III SUBUNIT DELTA"/>
    <property type="match status" value="1"/>
</dbReference>
<dbReference type="Pfam" id="PF06144">
    <property type="entry name" value="DNA_pol3_delta"/>
    <property type="match status" value="1"/>
</dbReference>
<comment type="similarity">
    <text evidence="7">Belongs to the DNA polymerase HolA subunit family.</text>
</comment>
<sequence length="309" mass="36050">MLNQLLYFLYGPETYRLQQKAREIEQQYLAVNQAVLNLEKFDAQNIGFTDFWQALSQRSMFVQKKLFFVENVFNVVQFASQFAKKTKEIAQSSDIVVVLEKRDLSAKNPLFKILLKQARVQEFKKLKGQPLKTWIREELVQSKARIDESALNVLILFADDDLWRLSNELKKLASYSKNICEEDVLLLVRPKIESEIFRTIDSLAERDKPRALHFLHKHLNKDESPFYVFSMFVYQFRNLLSVKSALGEFSRLKKIGLHPFVLKKTSLQASRFSLAELKNIYQKIFKMDLAIKTGKISANNGLRMLVAEI</sequence>
<dbReference type="Gene3D" id="1.20.272.10">
    <property type="match status" value="1"/>
</dbReference>
<dbReference type="InterPro" id="IPR027417">
    <property type="entry name" value="P-loop_NTPase"/>
</dbReference>
<comment type="caution">
    <text evidence="11">The sequence shown here is derived from an EMBL/GenBank/DDBJ whole genome shotgun (WGS) entry which is preliminary data.</text>
</comment>
<evidence type="ECO:0000256" key="4">
    <source>
        <dbReference type="ARBA" id="ARBA00022695"/>
    </source>
</evidence>
<organism evidence="11 12">
    <name type="scientific">bacterium (Candidatus Gribaldobacteria) CG08_land_8_20_14_0_20_39_15</name>
    <dbReference type="NCBI Taxonomy" id="2014273"/>
    <lineage>
        <taxon>Bacteria</taxon>
        <taxon>Candidatus Gribaldobacteria</taxon>
    </lineage>
</organism>
<dbReference type="InterPro" id="IPR048466">
    <property type="entry name" value="DNA_pol3_delta-like_C"/>
</dbReference>
<accession>A0A2M6XUK5</accession>
<dbReference type="SUPFAM" id="SSF48019">
    <property type="entry name" value="post-AAA+ oligomerization domain-like"/>
    <property type="match status" value="1"/>
</dbReference>
<evidence type="ECO:0000256" key="2">
    <source>
        <dbReference type="ARBA" id="ARBA00017703"/>
    </source>
</evidence>
<dbReference type="Gene3D" id="3.40.50.300">
    <property type="entry name" value="P-loop containing nucleotide triphosphate hydrolases"/>
    <property type="match status" value="1"/>
</dbReference>
<dbReference type="AlphaFoldDB" id="A0A2M6XUK5"/>
<dbReference type="SUPFAM" id="SSF52540">
    <property type="entry name" value="P-loop containing nucleoside triphosphate hydrolases"/>
    <property type="match status" value="1"/>
</dbReference>
<name>A0A2M6XUK5_9BACT</name>
<evidence type="ECO:0000256" key="5">
    <source>
        <dbReference type="ARBA" id="ARBA00022705"/>
    </source>
</evidence>
<keyword evidence="4" id="KW-0548">Nucleotidyltransferase</keyword>
<dbReference type="PANTHER" id="PTHR34388">
    <property type="entry name" value="DNA POLYMERASE III SUBUNIT DELTA"/>
    <property type="match status" value="1"/>
</dbReference>
<evidence type="ECO:0000256" key="6">
    <source>
        <dbReference type="ARBA" id="ARBA00022932"/>
    </source>
</evidence>
<dbReference type="Pfam" id="PF21694">
    <property type="entry name" value="DNA_pol3_delta_C"/>
    <property type="match status" value="1"/>
</dbReference>
<evidence type="ECO:0000313" key="11">
    <source>
        <dbReference type="EMBL" id="PIU15508.1"/>
    </source>
</evidence>
<dbReference type="GO" id="GO:0003677">
    <property type="term" value="F:DNA binding"/>
    <property type="evidence" value="ECO:0007669"/>
    <property type="project" value="InterPro"/>
</dbReference>
<proteinExistence type="inferred from homology"/>
<dbReference type="NCBIfam" id="TIGR01128">
    <property type="entry name" value="holA"/>
    <property type="match status" value="1"/>
</dbReference>
<comment type="catalytic activity">
    <reaction evidence="8">
        <text>DNA(n) + a 2'-deoxyribonucleoside 5'-triphosphate = DNA(n+1) + diphosphate</text>
        <dbReference type="Rhea" id="RHEA:22508"/>
        <dbReference type="Rhea" id="RHEA-COMP:17339"/>
        <dbReference type="Rhea" id="RHEA-COMP:17340"/>
        <dbReference type="ChEBI" id="CHEBI:33019"/>
        <dbReference type="ChEBI" id="CHEBI:61560"/>
        <dbReference type="ChEBI" id="CHEBI:173112"/>
        <dbReference type="EC" id="2.7.7.7"/>
    </reaction>
</comment>
<dbReference type="InterPro" id="IPR005790">
    <property type="entry name" value="DNA_polIII_delta"/>
</dbReference>
<keyword evidence="5" id="KW-0235">DNA replication</keyword>
<dbReference type="InterPro" id="IPR008921">
    <property type="entry name" value="DNA_pol3_clamp-load_cplx_C"/>
</dbReference>
<feature type="domain" description="DNA polymerase III delta subunit-like C-terminal" evidence="10">
    <location>
        <begin position="193"/>
        <end position="308"/>
    </location>
</feature>
<dbReference type="GO" id="GO:0009360">
    <property type="term" value="C:DNA polymerase III complex"/>
    <property type="evidence" value="ECO:0007669"/>
    <property type="project" value="InterPro"/>
</dbReference>
<dbReference type="InterPro" id="IPR010372">
    <property type="entry name" value="DNA_pol3_delta_N"/>
</dbReference>
<dbReference type="GO" id="GO:0003887">
    <property type="term" value="F:DNA-directed DNA polymerase activity"/>
    <property type="evidence" value="ECO:0007669"/>
    <property type="project" value="UniProtKB-KW"/>
</dbReference>
<dbReference type="EC" id="2.7.7.7" evidence="1"/>
<evidence type="ECO:0000313" key="12">
    <source>
        <dbReference type="Proteomes" id="UP000229784"/>
    </source>
</evidence>
<evidence type="ECO:0000259" key="10">
    <source>
        <dbReference type="Pfam" id="PF21694"/>
    </source>
</evidence>
<evidence type="ECO:0000256" key="7">
    <source>
        <dbReference type="ARBA" id="ARBA00034754"/>
    </source>
</evidence>
<keyword evidence="6" id="KW-0239">DNA-directed DNA polymerase</keyword>
<keyword evidence="3" id="KW-0808">Transferase</keyword>
<protein>
    <recommendedName>
        <fullName evidence="2">DNA polymerase III subunit delta</fullName>
        <ecNumber evidence="1">2.7.7.7</ecNumber>
    </recommendedName>
</protein>
<gene>
    <name evidence="11" type="primary">holA</name>
    <name evidence="11" type="ORF">COT20_01565</name>
</gene>
<evidence type="ECO:0000256" key="8">
    <source>
        <dbReference type="ARBA" id="ARBA00049244"/>
    </source>
</evidence>